<feature type="coiled-coil region" evidence="1">
    <location>
        <begin position="185"/>
        <end position="212"/>
    </location>
</feature>
<keyword evidence="3" id="KW-1185">Reference proteome</keyword>
<dbReference type="AlphaFoldDB" id="A0A5C3KU71"/>
<evidence type="ECO:0000313" key="2">
    <source>
        <dbReference type="EMBL" id="TFK24161.1"/>
    </source>
</evidence>
<proteinExistence type="predicted"/>
<reference evidence="2 3" key="1">
    <citation type="journal article" date="2019" name="Nat. Ecol. Evol.">
        <title>Megaphylogeny resolves global patterns of mushroom evolution.</title>
        <authorList>
            <person name="Varga T."/>
            <person name="Krizsan K."/>
            <person name="Foldi C."/>
            <person name="Dima B."/>
            <person name="Sanchez-Garcia M."/>
            <person name="Sanchez-Ramirez S."/>
            <person name="Szollosi G.J."/>
            <person name="Szarkandi J.G."/>
            <person name="Papp V."/>
            <person name="Albert L."/>
            <person name="Andreopoulos W."/>
            <person name="Angelini C."/>
            <person name="Antonin V."/>
            <person name="Barry K.W."/>
            <person name="Bougher N.L."/>
            <person name="Buchanan P."/>
            <person name="Buyck B."/>
            <person name="Bense V."/>
            <person name="Catcheside P."/>
            <person name="Chovatia M."/>
            <person name="Cooper J."/>
            <person name="Damon W."/>
            <person name="Desjardin D."/>
            <person name="Finy P."/>
            <person name="Geml J."/>
            <person name="Haridas S."/>
            <person name="Hughes K."/>
            <person name="Justo A."/>
            <person name="Karasinski D."/>
            <person name="Kautmanova I."/>
            <person name="Kiss B."/>
            <person name="Kocsube S."/>
            <person name="Kotiranta H."/>
            <person name="LaButti K.M."/>
            <person name="Lechner B.E."/>
            <person name="Liimatainen K."/>
            <person name="Lipzen A."/>
            <person name="Lukacs Z."/>
            <person name="Mihaltcheva S."/>
            <person name="Morgado L.N."/>
            <person name="Niskanen T."/>
            <person name="Noordeloos M.E."/>
            <person name="Ohm R.A."/>
            <person name="Ortiz-Santana B."/>
            <person name="Ovrebo C."/>
            <person name="Racz N."/>
            <person name="Riley R."/>
            <person name="Savchenko A."/>
            <person name="Shiryaev A."/>
            <person name="Soop K."/>
            <person name="Spirin V."/>
            <person name="Szebenyi C."/>
            <person name="Tomsovsky M."/>
            <person name="Tulloss R.E."/>
            <person name="Uehling J."/>
            <person name="Grigoriev I.V."/>
            <person name="Vagvolgyi C."/>
            <person name="Papp T."/>
            <person name="Martin F.M."/>
            <person name="Miettinen O."/>
            <person name="Hibbett D.S."/>
            <person name="Nagy L.G."/>
        </authorList>
    </citation>
    <scope>NUCLEOTIDE SEQUENCE [LARGE SCALE GENOMIC DNA]</scope>
    <source>
        <strain evidence="2 3">CBS 121175</strain>
    </source>
</reference>
<evidence type="ECO:0000256" key="1">
    <source>
        <dbReference type="SAM" id="Coils"/>
    </source>
</evidence>
<name>A0A5C3KU71_COPMA</name>
<protein>
    <submittedName>
        <fullName evidence="2">Uncharacterized protein</fullName>
    </submittedName>
</protein>
<dbReference type="Proteomes" id="UP000307440">
    <property type="component" value="Unassembled WGS sequence"/>
</dbReference>
<dbReference type="EMBL" id="ML210205">
    <property type="protein sequence ID" value="TFK24161.1"/>
    <property type="molecule type" value="Genomic_DNA"/>
</dbReference>
<gene>
    <name evidence="2" type="ORF">FA15DRAFT_704812</name>
</gene>
<organism evidence="2 3">
    <name type="scientific">Coprinopsis marcescibilis</name>
    <name type="common">Agaric fungus</name>
    <name type="synonym">Psathyrella marcescibilis</name>
    <dbReference type="NCBI Taxonomy" id="230819"/>
    <lineage>
        <taxon>Eukaryota</taxon>
        <taxon>Fungi</taxon>
        <taxon>Dikarya</taxon>
        <taxon>Basidiomycota</taxon>
        <taxon>Agaricomycotina</taxon>
        <taxon>Agaricomycetes</taxon>
        <taxon>Agaricomycetidae</taxon>
        <taxon>Agaricales</taxon>
        <taxon>Agaricineae</taxon>
        <taxon>Psathyrellaceae</taxon>
        <taxon>Coprinopsis</taxon>
    </lineage>
</organism>
<sequence length="326" mass="37598">MTIQTLRRIWPTNHGFVLTTPQLVDLLYAHQEYEFLLIKAIIPPERFEAYRKRLTMKPSSPYATCLANLRVFALGSPSLWATEEFDDNAEPMESILLVISHFTQEFGRSVEDMTNTQLEFYDRFYGEDELPSTLDASVPPPLSHINSISAALEDPYGLQNLYEIFYGGNWTRGHDLLAPDFHYIRDNIKAARAIHEEQMKDIEAELHEERVETEWACTWHRHTGDPNAPTRRCNFRVVRQRLPIIRHILHIHLLAAVVSKYGPGFKVGSRKGERYVCMLENTHTGLPCGALLTYWGFYTHPSHSDHAPSFPPGMSLPRARELRRKV</sequence>
<evidence type="ECO:0000313" key="3">
    <source>
        <dbReference type="Proteomes" id="UP000307440"/>
    </source>
</evidence>
<keyword evidence="1" id="KW-0175">Coiled coil</keyword>
<accession>A0A5C3KU71</accession>